<protein>
    <submittedName>
        <fullName evidence="20">Uncharacterized protein</fullName>
    </submittedName>
</protein>
<feature type="domain" description="Glycosyl transferase family 51" evidence="19">
    <location>
        <begin position="59"/>
        <end position="234"/>
    </location>
</feature>
<dbReference type="Pfam" id="PF00912">
    <property type="entry name" value="Transgly"/>
    <property type="match status" value="1"/>
</dbReference>
<keyword evidence="12 17" id="KW-0472">Membrane</keyword>
<evidence type="ECO:0000256" key="9">
    <source>
        <dbReference type="ARBA" id="ARBA00022801"/>
    </source>
</evidence>
<dbReference type="GO" id="GO:0006508">
    <property type="term" value="P:proteolysis"/>
    <property type="evidence" value="ECO:0007669"/>
    <property type="project" value="UniProtKB-KW"/>
</dbReference>
<keyword evidence="10" id="KW-0133">Cell shape</keyword>
<comment type="subcellular location">
    <subcellularLocation>
        <location evidence="1">Cell membrane</location>
    </subcellularLocation>
</comment>
<dbReference type="SUPFAM" id="SSF56601">
    <property type="entry name" value="beta-lactamase/transpeptidase-like"/>
    <property type="match status" value="1"/>
</dbReference>
<evidence type="ECO:0000259" key="19">
    <source>
        <dbReference type="Pfam" id="PF00912"/>
    </source>
</evidence>
<organism evidence="20 21">
    <name type="scientific">Candidatus Collierbacteria bacterium GW2011_GWA1_44_12</name>
    <dbReference type="NCBI Taxonomy" id="1618376"/>
    <lineage>
        <taxon>Bacteria</taxon>
        <taxon>Candidatus Collieribacteriota</taxon>
    </lineage>
</organism>
<evidence type="ECO:0000256" key="13">
    <source>
        <dbReference type="ARBA" id="ARBA00023268"/>
    </source>
</evidence>
<comment type="similarity">
    <text evidence="2">In the C-terminal section; belongs to the transpeptidase family.</text>
</comment>
<comment type="caution">
    <text evidence="20">The sequence shown here is derived from an EMBL/GenBank/DDBJ whole genome shotgun (WGS) entry which is preliminary data.</text>
</comment>
<comment type="catalytic activity">
    <reaction evidence="15">
        <text>Preferential cleavage: (Ac)2-L-Lys-D-Ala-|-D-Ala. Also transpeptidation of peptidyl-alanyl moieties that are N-acyl substituents of D-alanine.</text>
        <dbReference type="EC" id="3.4.16.4"/>
    </reaction>
</comment>
<keyword evidence="7" id="KW-0328">Glycosyltransferase</keyword>
<dbReference type="GO" id="GO:0071555">
    <property type="term" value="P:cell wall organization"/>
    <property type="evidence" value="ECO:0007669"/>
    <property type="project" value="UniProtKB-KW"/>
</dbReference>
<dbReference type="GO" id="GO:0005886">
    <property type="term" value="C:plasma membrane"/>
    <property type="evidence" value="ECO:0007669"/>
    <property type="project" value="UniProtKB-SubCell"/>
</dbReference>
<keyword evidence="4" id="KW-1003">Cell membrane</keyword>
<evidence type="ECO:0000259" key="18">
    <source>
        <dbReference type="Pfam" id="PF00905"/>
    </source>
</evidence>
<evidence type="ECO:0000256" key="11">
    <source>
        <dbReference type="ARBA" id="ARBA00022984"/>
    </source>
</evidence>
<dbReference type="InterPro" id="IPR036950">
    <property type="entry name" value="PBP_transglycosylase"/>
</dbReference>
<dbReference type="SUPFAM" id="SSF53955">
    <property type="entry name" value="Lysozyme-like"/>
    <property type="match status" value="1"/>
</dbReference>
<dbReference type="Pfam" id="PF00905">
    <property type="entry name" value="Transpeptidase"/>
    <property type="match status" value="1"/>
</dbReference>
<dbReference type="InterPro" id="IPR012338">
    <property type="entry name" value="Beta-lactam/transpept-like"/>
</dbReference>
<evidence type="ECO:0000313" key="21">
    <source>
        <dbReference type="Proteomes" id="UP000034069"/>
    </source>
</evidence>
<evidence type="ECO:0000256" key="1">
    <source>
        <dbReference type="ARBA" id="ARBA00004236"/>
    </source>
</evidence>
<dbReference type="Gene3D" id="1.10.3810.10">
    <property type="entry name" value="Biosynthetic peptidoglycan transglycosylase-like"/>
    <property type="match status" value="1"/>
</dbReference>
<evidence type="ECO:0000256" key="15">
    <source>
        <dbReference type="ARBA" id="ARBA00034000"/>
    </source>
</evidence>
<accession>A0A0G1GP85</accession>
<evidence type="ECO:0000313" key="20">
    <source>
        <dbReference type="EMBL" id="KKT36128.1"/>
    </source>
</evidence>
<keyword evidence="17" id="KW-1133">Transmembrane helix</keyword>
<evidence type="ECO:0000256" key="14">
    <source>
        <dbReference type="ARBA" id="ARBA00023316"/>
    </source>
</evidence>
<keyword evidence="5" id="KW-0121">Carboxypeptidase</keyword>
<dbReference type="GO" id="GO:0030288">
    <property type="term" value="C:outer membrane-bounded periplasmic space"/>
    <property type="evidence" value="ECO:0007669"/>
    <property type="project" value="TreeGrafter"/>
</dbReference>
<evidence type="ECO:0000256" key="12">
    <source>
        <dbReference type="ARBA" id="ARBA00023136"/>
    </source>
</evidence>
<dbReference type="GO" id="GO:0008360">
    <property type="term" value="P:regulation of cell shape"/>
    <property type="evidence" value="ECO:0007669"/>
    <property type="project" value="UniProtKB-KW"/>
</dbReference>
<keyword evidence="11" id="KW-0573">Peptidoglycan synthesis</keyword>
<dbReference type="GO" id="GO:0009252">
    <property type="term" value="P:peptidoglycan biosynthetic process"/>
    <property type="evidence" value="ECO:0007669"/>
    <property type="project" value="UniProtKB-KW"/>
</dbReference>
<proteinExistence type="inferred from homology"/>
<dbReference type="NCBIfam" id="TIGR02074">
    <property type="entry name" value="PBP_1a_fam"/>
    <property type="match status" value="1"/>
</dbReference>
<evidence type="ECO:0000256" key="3">
    <source>
        <dbReference type="ARBA" id="ARBA00007739"/>
    </source>
</evidence>
<evidence type="ECO:0000256" key="6">
    <source>
        <dbReference type="ARBA" id="ARBA00022670"/>
    </source>
</evidence>
<name>A0A0G1GP85_9BACT</name>
<dbReference type="GO" id="GO:0009002">
    <property type="term" value="F:serine-type D-Ala-D-Ala carboxypeptidase activity"/>
    <property type="evidence" value="ECO:0007669"/>
    <property type="project" value="UniProtKB-EC"/>
</dbReference>
<dbReference type="AlphaFoldDB" id="A0A0G1GP85"/>
<dbReference type="Proteomes" id="UP000034069">
    <property type="component" value="Unassembled WGS sequence"/>
</dbReference>
<feature type="transmembrane region" description="Helical" evidence="17">
    <location>
        <begin position="737"/>
        <end position="756"/>
    </location>
</feature>
<evidence type="ECO:0000256" key="4">
    <source>
        <dbReference type="ARBA" id="ARBA00022475"/>
    </source>
</evidence>
<evidence type="ECO:0000256" key="10">
    <source>
        <dbReference type="ARBA" id="ARBA00022960"/>
    </source>
</evidence>
<gene>
    <name evidence="20" type="ORF">UW23_C0006G0013</name>
</gene>
<dbReference type="PANTHER" id="PTHR32282">
    <property type="entry name" value="BINDING PROTEIN TRANSPEPTIDASE, PUTATIVE-RELATED"/>
    <property type="match status" value="1"/>
</dbReference>
<dbReference type="EMBL" id="LCHN01000006">
    <property type="protein sequence ID" value="KKT36128.1"/>
    <property type="molecule type" value="Genomic_DNA"/>
</dbReference>
<feature type="domain" description="Penicillin-binding protein transpeptidase" evidence="18">
    <location>
        <begin position="322"/>
        <end position="598"/>
    </location>
</feature>
<sequence length="796" mass="88173">MRLPQIALPQLSLRVSVVLCTLIISSVIFYNEIIIDLPNPHSLRNFPDKLTTQIVDRHGKLLYKIYEDENRTLIKLNDLPPHIKNAFLTAEDKDFYHHKGFSPVGLVRAVYKNFTKDRLEGGSTITQQLIKNTLLTNEKTITRKIKELILAFQVENIFTKDEIFEMYLNQVGFGGTAYGIQEASMQYFNIDAKDLNIAQASFLAGLPQAPSKYSPYGENPELAYTRQKQVLHQMVKNGFLSVDELDLALTVKLEFSSAKTEINAPHFVMFVKDILTSQLGENIVNHGGLIVTTTLDLELQNLAQKAVTEEVSKLKNFNVSNGAALVTNPQTGEILAMVGSKDYFNLNEDGQVNLTTSLRQPGSSIKPINYALAFEKGLRPSSTIEDKPISFNLVGQGPWVPKNYDGRFHGTISLRQALGSSYNIPSIMLLSQNGIQNFANLAQSMGITTWNEPERYGLSMALGSLEVKMTDLATAYSTFANKGIATPLKSIISVKTRESKDLFLASCPMQMIADPESATALATDQSCSKKRAVSPLTAYLITDVLSDNSARTPAFGFNSVLNIKPAKVAVKTGTSNDLRDNWTIGYTDTFLVASWVGNNNNEPMSRVASGITGASPIWAKIFNQIIEKYPQPKEIAKPDNLISVPICTLTGTLTCDGCPTRNEYFVKGTEPKVSCNPQLVKTILELNSGNLWPKIKSHGDRKHHQKKYQNSSSVSNSFFLGFSFFLTFFLRRVPSNILILLFWNYFVYVLHNQSILLSHTETFTKHAGCLPAKASIKFSTTSLAIAILASIVADAI</sequence>
<reference evidence="20 21" key="1">
    <citation type="journal article" date="2015" name="Nature">
        <title>rRNA introns, odd ribosomes, and small enigmatic genomes across a large radiation of phyla.</title>
        <authorList>
            <person name="Brown C.T."/>
            <person name="Hug L.A."/>
            <person name="Thomas B.C."/>
            <person name="Sharon I."/>
            <person name="Castelle C.J."/>
            <person name="Singh A."/>
            <person name="Wilkins M.J."/>
            <person name="Williams K.H."/>
            <person name="Banfield J.F."/>
        </authorList>
    </citation>
    <scope>NUCLEOTIDE SEQUENCE [LARGE SCALE GENOMIC DNA]</scope>
</reference>
<evidence type="ECO:0000256" key="17">
    <source>
        <dbReference type="SAM" id="Phobius"/>
    </source>
</evidence>
<dbReference type="PANTHER" id="PTHR32282:SF11">
    <property type="entry name" value="PENICILLIN-BINDING PROTEIN 1B"/>
    <property type="match status" value="1"/>
</dbReference>
<dbReference type="Gene3D" id="3.40.710.10">
    <property type="entry name" value="DD-peptidase/beta-lactamase superfamily"/>
    <property type="match status" value="1"/>
</dbReference>
<dbReference type="GO" id="GO:0008955">
    <property type="term" value="F:peptidoglycan glycosyltransferase activity"/>
    <property type="evidence" value="ECO:0007669"/>
    <property type="project" value="UniProtKB-EC"/>
</dbReference>
<evidence type="ECO:0000256" key="7">
    <source>
        <dbReference type="ARBA" id="ARBA00022676"/>
    </source>
</evidence>
<dbReference type="InterPro" id="IPR001460">
    <property type="entry name" value="PCN-bd_Tpept"/>
</dbReference>
<dbReference type="PATRIC" id="fig|1618376.3.peg.217"/>
<evidence type="ECO:0000256" key="5">
    <source>
        <dbReference type="ARBA" id="ARBA00022645"/>
    </source>
</evidence>
<comment type="catalytic activity">
    <reaction evidence="16">
        <text>[GlcNAc-(1-&gt;4)-Mur2Ac(oyl-L-Ala-gamma-D-Glu-L-Lys-D-Ala-D-Ala)](n)-di-trans,octa-cis-undecaprenyl diphosphate + beta-D-GlcNAc-(1-&gt;4)-Mur2Ac(oyl-L-Ala-gamma-D-Glu-L-Lys-D-Ala-D-Ala)-di-trans,octa-cis-undecaprenyl diphosphate = [GlcNAc-(1-&gt;4)-Mur2Ac(oyl-L-Ala-gamma-D-Glu-L-Lys-D-Ala-D-Ala)](n+1)-di-trans,octa-cis-undecaprenyl diphosphate + di-trans,octa-cis-undecaprenyl diphosphate + H(+)</text>
        <dbReference type="Rhea" id="RHEA:23708"/>
        <dbReference type="Rhea" id="RHEA-COMP:9602"/>
        <dbReference type="Rhea" id="RHEA-COMP:9603"/>
        <dbReference type="ChEBI" id="CHEBI:15378"/>
        <dbReference type="ChEBI" id="CHEBI:58405"/>
        <dbReference type="ChEBI" id="CHEBI:60033"/>
        <dbReference type="ChEBI" id="CHEBI:78435"/>
        <dbReference type="EC" id="2.4.99.28"/>
    </reaction>
</comment>
<evidence type="ECO:0000256" key="8">
    <source>
        <dbReference type="ARBA" id="ARBA00022679"/>
    </source>
</evidence>
<evidence type="ECO:0000256" key="16">
    <source>
        <dbReference type="ARBA" id="ARBA00049902"/>
    </source>
</evidence>
<dbReference type="InterPro" id="IPR050396">
    <property type="entry name" value="Glycosyltr_51/Transpeptidase"/>
</dbReference>
<keyword evidence="13" id="KW-0511">Multifunctional enzyme</keyword>
<feature type="transmembrane region" description="Helical" evidence="17">
    <location>
        <begin position="12"/>
        <end position="30"/>
    </location>
</feature>
<evidence type="ECO:0000256" key="2">
    <source>
        <dbReference type="ARBA" id="ARBA00007090"/>
    </source>
</evidence>
<dbReference type="InterPro" id="IPR023346">
    <property type="entry name" value="Lysozyme-like_dom_sf"/>
</dbReference>
<keyword evidence="9" id="KW-0378">Hydrolase</keyword>
<keyword evidence="6" id="KW-0645">Protease</keyword>
<dbReference type="InterPro" id="IPR001264">
    <property type="entry name" value="Glyco_trans_51"/>
</dbReference>
<dbReference type="FunFam" id="1.10.3810.10:FF:000001">
    <property type="entry name" value="Penicillin-binding protein 1A"/>
    <property type="match status" value="1"/>
</dbReference>
<dbReference type="GO" id="GO:0008658">
    <property type="term" value="F:penicillin binding"/>
    <property type="evidence" value="ECO:0007669"/>
    <property type="project" value="InterPro"/>
</dbReference>
<keyword evidence="8" id="KW-0808">Transferase</keyword>
<comment type="similarity">
    <text evidence="3">In the N-terminal section; belongs to the glycosyltransferase 51 family.</text>
</comment>
<keyword evidence="14" id="KW-0961">Cell wall biogenesis/degradation</keyword>
<keyword evidence="17" id="KW-0812">Transmembrane</keyword>